<accession>A0A6L8LZU1</accession>
<dbReference type="Proteomes" id="UP000478571">
    <property type="component" value="Unassembled WGS sequence"/>
</dbReference>
<reference evidence="1 2" key="1">
    <citation type="submission" date="2020-01" db="EMBL/GenBank/DDBJ databases">
        <title>Draft Genome Sequence of Vibrio sp. strain OCN044, Isolated from a Healthy Coral at Palmyra Atoll.</title>
        <authorList>
            <person name="Videau P."/>
            <person name="Loughran R."/>
            <person name="Esquivel A."/>
            <person name="Deadmond M."/>
            <person name="Paddock B.E."/>
            <person name="Saw J.H."/>
            <person name="Ushijima B."/>
        </authorList>
    </citation>
    <scope>NUCLEOTIDE SEQUENCE [LARGE SCALE GENOMIC DNA]</scope>
    <source>
        <strain evidence="1 2">OCN044</strain>
    </source>
</reference>
<protein>
    <submittedName>
        <fullName evidence="1">Uncharacterized protein</fullName>
    </submittedName>
</protein>
<proteinExistence type="predicted"/>
<evidence type="ECO:0000313" key="2">
    <source>
        <dbReference type="Proteomes" id="UP000478571"/>
    </source>
</evidence>
<evidence type="ECO:0000313" key="1">
    <source>
        <dbReference type="EMBL" id="MYM61641.1"/>
    </source>
</evidence>
<keyword evidence="2" id="KW-1185">Reference proteome</keyword>
<sequence>MKFLTHTGEYLELLRELLDGALGANSNKKDKAEIIFPSQIESLDPSHPQVIIESLRFSKSYPSNDGRTTYHLDVDVFIKVPSNLADPEIISSAMVGYLLKDLQGQRFGYPSQTIENPRDIGASPIPWTNDGAGHQVNFSQVIHVGNVVEDPFELVSAEINRRKGDGEFDNVRRPEVPQGN</sequence>
<gene>
    <name evidence="1" type="ORF">GTG28_20785</name>
</gene>
<comment type="caution">
    <text evidence="1">The sequence shown here is derived from an EMBL/GenBank/DDBJ whole genome shotgun (WGS) entry which is preliminary data.</text>
</comment>
<dbReference type="AlphaFoldDB" id="A0A6L8LZU1"/>
<dbReference type="RefSeq" id="WP_160933190.1">
    <property type="nucleotide sequence ID" value="NZ_WWEU01000017.1"/>
</dbReference>
<name>A0A6L8LZU1_9VIBR</name>
<dbReference type="EMBL" id="WWEU01000017">
    <property type="protein sequence ID" value="MYM61641.1"/>
    <property type="molecule type" value="Genomic_DNA"/>
</dbReference>
<organism evidence="1 2">
    <name type="scientific">Vibrio tetraodonis subsp. pristinus</name>
    <dbReference type="NCBI Taxonomy" id="2695891"/>
    <lineage>
        <taxon>Bacteria</taxon>
        <taxon>Pseudomonadati</taxon>
        <taxon>Pseudomonadota</taxon>
        <taxon>Gammaproteobacteria</taxon>
        <taxon>Vibrionales</taxon>
        <taxon>Vibrionaceae</taxon>
        <taxon>Vibrio</taxon>
    </lineage>
</organism>